<dbReference type="EMBL" id="CP050321">
    <property type="protein sequence ID" value="QIR27157.1"/>
    <property type="molecule type" value="Genomic_DNA"/>
</dbReference>
<reference evidence="1 2" key="1">
    <citation type="submission" date="2020-02" db="EMBL/GenBank/DDBJ databases">
        <title>Whole genome PO2S7.</title>
        <authorList>
            <person name="Singha K.M."/>
        </authorList>
    </citation>
    <scope>NUCLEOTIDE SEQUENCE [LARGE SCALE GENOMIC DNA]</scope>
    <source>
        <strain evidence="1 2">PO2S7</strain>
    </source>
</reference>
<gene>
    <name evidence="1" type="ORF">GY169_10250</name>
</gene>
<sequence length="148" mass="17935">MRRKIHSLIVRSEFKLQQNDFLIAKNESEHKSLSSKIAHIHQEMNAVQSLSQSLYPQGVLNKEKLLAIQRRQGALKRKLADMRMQVSQILLDKERCEKDKEMLCEKKKIFLKKIDKYDFLRVRERRERQLREVRMEESEIEERVSWQR</sequence>
<protein>
    <submittedName>
        <fullName evidence="1">Uncharacterized protein</fullName>
    </submittedName>
</protein>
<name>A0A6G9RLG7_9ENTR</name>
<dbReference type="Pfam" id="PF02090">
    <property type="entry name" value="SPAM"/>
    <property type="match status" value="1"/>
</dbReference>
<dbReference type="Proteomes" id="UP000503580">
    <property type="component" value="Chromosome"/>
</dbReference>
<proteinExistence type="predicted"/>
<organism evidence="1 2">
    <name type="scientific">Kluyvera genomosp. 3</name>
    <dbReference type="NCBI Taxonomy" id="2774055"/>
    <lineage>
        <taxon>Bacteria</taxon>
        <taxon>Pseudomonadati</taxon>
        <taxon>Pseudomonadota</taxon>
        <taxon>Gammaproteobacteria</taxon>
        <taxon>Enterobacterales</taxon>
        <taxon>Enterobacteriaceae</taxon>
        <taxon>Kluyvera</taxon>
    </lineage>
</organism>
<dbReference type="RefSeq" id="WP_167575677.1">
    <property type="nucleotide sequence ID" value="NZ_CP050321.1"/>
</dbReference>
<dbReference type="AlphaFoldDB" id="A0A6G9RLG7"/>
<evidence type="ECO:0000313" key="1">
    <source>
        <dbReference type="EMBL" id="QIR27157.1"/>
    </source>
</evidence>
<dbReference type="InterPro" id="IPR002954">
    <property type="entry name" value="Salm_SPAgM"/>
</dbReference>
<accession>A0A6G9RLG7</accession>
<dbReference type="KEGG" id="kgn:GY169_10250"/>
<evidence type="ECO:0000313" key="2">
    <source>
        <dbReference type="Proteomes" id="UP000503580"/>
    </source>
</evidence>
<keyword evidence="2" id="KW-1185">Reference proteome</keyword>